<evidence type="ECO:0000313" key="3">
    <source>
        <dbReference type="Proteomes" id="UP001488838"/>
    </source>
</evidence>
<evidence type="ECO:0000313" key="2">
    <source>
        <dbReference type="EMBL" id="KAK7819048.1"/>
    </source>
</evidence>
<dbReference type="AlphaFoldDB" id="A0AAW0IX13"/>
<proteinExistence type="predicted"/>
<comment type="caution">
    <text evidence="2">The sequence shown here is derived from an EMBL/GenBank/DDBJ whole genome shotgun (WGS) entry which is preliminary data.</text>
</comment>
<gene>
    <name evidence="2" type="ORF">U0070_002360</name>
</gene>
<reference evidence="2 3" key="1">
    <citation type="journal article" date="2023" name="bioRxiv">
        <title>Conserved and derived expression patterns and positive selection on dental genes reveal complex evolutionary context of ever-growing rodent molars.</title>
        <authorList>
            <person name="Calamari Z.T."/>
            <person name="Song A."/>
            <person name="Cohen E."/>
            <person name="Akter M."/>
            <person name="Roy R.D."/>
            <person name="Hallikas O."/>
            <person name="Christensen M.M."/>
            <person name="Li P."/>
            <person name="Marangoni P."/>
            <person name="Jernvall J."/>
            <person name="Klein O.D."/>
        </authorList>
    </citation>
    <scope>NUCLEOTIDE SEQUENCE [LARGE SCALE GENOMIC DNA]</scope>
    <source>
        <strain evidence="2">V071</strain>
    </source>
</reference>
<organism evidence="2 3">
    <name type="scientific">Myodes glareolus</name>
    <name type="common">Bank vole</name>
    <name type="synonym">Clethrionomys glareolus</name>
    <dbReference type="NCBI Taxonomy" id="447135"/>
    <lineage>
        <taxon>Eukaryota</taxon>
        <taxon>Metazoa</taxon>
        <taxon>Chordata</taxon>
        <taxon>Craniata</taxon>
        <taxon>Vertebrata</taxon>
        <taxon>Euteleostomi</taxon>
        <taxon>Mammalia</taxon>
        <taxon>Eutheria</taxon>
        <taxon>Euarchontoglires</taxon>
        <taxon>Glires</taxon>
        <taxon>Rodentia</taxon>
        <taxon>Myomorpha</taxon>
        <taxon>Muroidea</taxon>
        <taxon>Cricetidae</taxon>
        <taxon>Arvicolinae</taxon>
        <taxon>Myodes</taxon>
    </lineage>
</organism>
<evidence type="ECO:0000256" key="1">
    <source>
        <dbReference type="SAM" id="MobiDB-lite"/>
    </source>
</evidence>
<accession>A0AAW0IX13</accession>
<name>A0AAW0IX13_MYOGA</name>
<feature type="compositionally biased region" description="Basic and acidic residues" evidence="1">
    <location>
        <begin position="83"/>
        <end position="100"/>
    </location>
</feature>
<feature type="compositionally biased region" description="Basic residues" evidence="1">
    <location>
        <begin position="38"/>
        <end position="47"/>
    </location>
</feature>
<sequence>HPSRSPAGRSLGHAPARPAGGSSERPRPPRCQAASPHHGWRALRFRLARPGIPEPRRPAGFMSRSQGPGQGPLAPKAGQEVMSEARRTQDLKRNRGLRIE</sequence>
<dbReference type="EMBL" id="JBBHLL010000083">
    <property type="protein sequence ID" value="KAK7819048.1"/>
    <property type="molecule type" value="Genomic_DNA"/>
</dbReference>
<feature type="non-terminal residue" evidence="2">
    <location>
        <position position="1"/>
    </location>
</feature>
<keyword evidence="3" id="KW-1185">Reference proteome</keyword>
<protein>
    <submittedName>
        <fullName evidence="2">Uncharacterized protein</fullName>
    </submittedName>
</protein>
<dbReference type="Proteomes" id="UP001488838">
    <property type="component" value="Unassembled WGS sequence"/>
</dbReference>
<feature type="region of interest" description="Disordered" evidence="1">
    <location>
        <begin position="1"/>
        <end position="100"/>
    </location>
</feature>